<sequence>YELQREQFPVEHLKGKDLRALNKDEIFKLKGQLGAR</sequence>
<comment type="caution">
    <text evidence="1">The sequence shown here is derived from an EMBL/GenBank/DDBJ whole genome shotgun (WGS) entry which is preliminary data.</text>
</comment>
<dbReference type="EMBL" id="BARU01027851">
    <property type="protein sequence ID" value="GAH63947.1"/>
    <property type="molecule type" value="Genomic_DNA"/>
</dbReference>
<gene>
    <name evidence="1" type="ORF">S03H2_44535</name>
</gene>
<accession>X1H3I3</accession>
<proteinExistence type="predicted"/>
<protein>
    <submittedName>
        <fullName evidence="1">Uncharacterized protein</fullName>
    </submittedName>
</protein>
<reference evidence="1" key="1">
    <citation type="journal article" date="2014" name="Front. Microbiol.">
        <title>High frequency of phylogenetically diverse reductive dehalogenase-homologous genes in deep subseafloor sedimentary metagenomes.</title>
        <authorList>
            <person name="Kawai M."/>
            <person name="Futagami T."/>
            <person name="Toyoda A."/>
            <person name="Takaki Y."/>
            <person name="Nishi S."/>
            <person name="Hori S."/>
            <person name="Arai W."/>
            <person name="Tsubouchi T."/>
            <person name="Morono Y."/>
            <person name="Uchiyama I."/>
            <person name="Ito T."/>
            <person name="Fujiyama A."/>
            <person name="Inagaki F."/>
            <person name="Takami H."/>
        </authorList>
    </citation>
    <scope>NUCLEOTIDE SEQUENCE</scope>
    <source>
        <strain evidence="1">Expedition CK06-06</strain>
    </source>
</reference>
<feature type="non-terminal residue" evidence="1">
    <location>
        <position position="1"/>
    </location>
</feature>
<dbReference type="AlphaFoldDB" id="X1H3I3"/>
<name>X1H3I3_9ZZZZ</name>
<evidence type="ECO:0000313" key="1">
    <source>
        <dbReference type="EMBL" id="GAH63947.1"/>
    </source>
</evidence>
<organism evidence="1">
    <name type="scientific">marine sediment metagenome</name>
    <dbReference type="NCBI Taxonomy" id="412755"/>
    <lineage>
        <taxon>unclassified sequences</taxon>
        <taxon>metagenomes</taxon>
        <taxon>ecological metagenomes</taxon>
    </lineage>
</organism>